<dbReference type="NCBIfam" id="TIGR01167">
    <property type="entry name" value="LPXTG_anchor"/>
    <property type="match status" value="1"/>
</dbReference>
<accession>A0A1T3NSJ4</accession>
<feature type="signal peptide" evidence="3">
    <location>
        <begin position="1"/>
        <end position="30"/>
    </location>
</feature>
<dbReference type="STRING" id="159449.B4N89_00705"/>
<keyword evidence="2" id="KW-1133">Transmembrane helix</keyword>
<name>A0A1T3NSJ4_9ACTN</name>
<protein>
    <recommendedName>
        <fullName evidence="6">Peptidase</fullName>
    </recommendedName>
</protein>
<dbReference type="Proteomes" id="UP000190037">
    <property type="component" value="Unassembled WGS sequence"/>
</dbReference>
<feature type="chain" id="PRO_5011961783" description="Peptidase" evidence="3">
    <location>
        <begin position="31"/>
        <end position="220"/>
    </location>
</feature>
<evidence type="ECO:0000256" key="3">
    <source>
        <dbReference type="SAM" id="SignalP"/>
    </source>
</evidence>
<keyword evidence="2" id="KW-0812">Transmembrane</keyword>
<feature type="transmembrane region" description="Helical" evidence="2">
    <location>
        <begin position="191"/>
        <end position="211"/>
    </location>
</feature>
<organism evidence="4 5">
    <name type="scientific">Embleya scabrispora</name>
    <dbReference type="NCBI Taxonomy" id="159449"/>
    <lineage>
        <taxon>Bacteria</taxon>
        <taxon>Bacillati</taxon>
        <taxon>Actinomycetota</taxon>
        <taxon>Actinomycetes</taxon>
        <taxon>Kitasatosporales</taxon>
        <taxon>Streptomycetaceae</taxon>
        <taxon>Embleya</taxon>
    </lineage>
</organism>
<keyword evidence="3" id="KW-0732">Signal</keyword>
<sequence>MRPRPTLAATTLCALAGLGITLATAPSAHAAHGTVQYTCQVPFAGDTPAPVTLSLTATPEAPATGQEVTFTWTSEPVPQLAGPAPYDTDSMQTTGTLALAGAHNGTVTMTSPRKNPAVAPGSPVPIGEMTGRTTLTATGRTTVTPGRFVLDVAYKGRTIQVPCEPRDPATVLVLGGTNTEAQGDGTGHTTAIVLGAAGAVVVVTGAGFLAWRRRRTHATS</sequence>
<evidence type="ECO:0000313" key="4">
    <source>
        <dbReference type="EMBL" id="OPC79660.1"/>
    </source>
</evidence>
<evidence type="ECO:0000256" key="1">
    <source>
        <dbReference type="SAM" id="MobiDB-lite"/>
    </source>
</evidence>
<feature type="region of interest" description="Disordered" evidence="1">
    <location>
        <begin position="108"/>
        <end position="128"/>
    </location>
</feature>
<evidence type="ECO:0008006" key="6">
    <source>
        <dbReference type="Google" id="ProtNLM"/>
    </source>
</evidence>
<comment type="caution">
    <text evidence="4">The sequence shown here is derived from an EMBL/GenBank/DDBJ whole genome shotgun (WGS) entry which is preliminary data.</text>
</comment>
<keyword evidence="2" id="KW-0472">Membrane</keyword>
<dbReference type="RefSeq" id="WP_078973924.1">
    <property type="nucleotide sequence ID" value="NZ_MWQN01000001.1"/>
</dbReference>
<gene>
    <name evidence="4" type="ORF">B4N89_00705</name>
</gene>
<dbReference type="AlphaFoldDB" id="A0A1T3NSJ4"/>
<proteinExistence type="predicted"/>
<dbReference type="EMBL" id="MWQN01000001">
    <property type="protein sequence ID" value="OPC79660.1"/>
    <property type="molecule type" value="Genomic_DNA"/>
</dbReference>
<evidence type="ECO:0000256" key="2">
    <source>
        <dbReference type="SAM" id="Phobius"/>
    </source>
</evidence>
<evidence type="ECO:0000313" key="5">
    <source>
        <dbReference type="Proteomes" id="UP000190037"/>
    </source>
</evidence>
<reference evidence="4 5" key="1">
    <citation type="submission" date="2017-03" db="EMBL/GenBank/DDBJ databases">
        <title>Draft genome sequence of Streptomyces scabrisporus NF3, endophyte isolated from Amphipterygium adstringens.</title>
        <authorList>
            <person name="Vazquez M."/>
            <person name="Ceapa C.D."/>
            <person name="Rodriguez Luna D."/>
            <person name="Sanchez Esquivel S."/>
        </authorList>
    </citation>
    <scope>NUCLEOTIDE SEQUENCE [LARGE SCALE GENOMIC DNA]</scope>
    <source>
        <strain evidence="4 5">NF3</strain>
    </source>
</reference>
<keyword evidence="5" id="KW-1185">Reference proteome</keyword>